<dbReference type="Pfam" id="PF12679">
    <property type="entry name" value="ABC2_membrane_2"/>
    <property type="match status" value="1"/>
</dbReference>
<accession>A0A9X3TWB8</accession>
<feature type="transmembrane region" description="Helical" evidence="1">
    <location>
        <begin position="251"/>
        <end position="273"/>
    </location>
</feature>
<reference evidence="2" key="2">
    <citation type="journal article" date="2023" name="Syst. Appl. Microbiol.">
        <title>Govania unica gen. nov., sp. nov., a rare biosphere bacterium that represents a novel family in the class Alphaproteobacteria.</title>
        <authorList>
            <person name="Vandamme P."/>
            <person name="Peeters C."/>
            <person name="Hettiarachchi A."/>
            <person name="Cnockaert M."/>
            <person name="Carlier A."/>
        </authorList>
    </citation>
    <scope>NUCLEOTIDE SEQUENCE</scope>
    <source>
        <strain evidence="2">LMG 31809</strain>
    </source>
</reference>
<protein>
    <submittedName>
        <fullName evidence="2">ABC transporter permease subunit</fullName>
    </submittedName>
</protein>
<feature type="transmembrane region" description="Helical" evidence="1">
    <location>
        <begin position="211"/>
        <end position="231"/>
    </location>
</feature>
<keyword evidence="3" id="KW-1185">Reference proteome</keyword>
<comment type="caution">
    <text evidence="2">The sequence shown here is derived from an EMBL/GenBank/DDBJ whole genome shotgun (WGS) entry which is preliminary data.</text>
</comment>
<dbReference type="PANTHER" id="PTHR43471:SF14">
    <property type="entry name" value="ABC-2 TYPE TRANSPORT SYSTEM PERMEASE PROTEIN"/>
    <property type="match status" value="1"/>
</dbReference>
<proteinExistence type="predicted"/>
<name>A0A9X3TWB8_9PROT</name>
<organism evidence="2 3">
    <name type="scientific">Govanella unica</name>
    <dbReference type="NCBI Taxonomy" id="2975056"/>
    <lineage>
        <taxon>Bacteria</taxon>
        <taxon>Pseudomonadati</taxon>
        <taxon>Pseudomonadota</taxon>
        <taxon>Alphaproteobacteria</taxon>
        <taxon>Emcibacterales</taxon>
        <taxon>Govanellaceae</taxon>
        <taxon>Govanella</taxon>
    </lineage>
</organism>
<keyword evidence="1" id="KW-1133">Transmembrane helix</keyword>
<keyword evidence="1" id="KW-0812">Transmembrane</keyword>
<dbReference type="Proteomes" id="UP001141619">
    <property type="component" value="Unassembled WGS sequence"/>
</dbReference>
<dbReference type="GO" id="GO:0140359">
    <property type="term" value="F:ABC-type transporter activity"/>
    <property type="evidence" value="ECO:0007669"/>
    <property type="project" value="InterPro"/>
</dbReference>
<dbReference type="EMBL" id="JANWOI010000001">
    <property type="protein sequence ID" value="MDA5192899.1"/>
    <property type="molecule type" value="Genomic_DNA"/>
</dbReference>
<keyword evidence="1" id="KW-0472">Membrane</keyword>
<feature type="transmembrane region" description="Helical" evidence="1">
    <location>
        <begin position="467"/>
        <end position="485"/>
    </location>
</feature>
<feature type="transmembrane region" description="Helical" evidence="1">
    <location>
        <begin position="12"/>
        <end position="35"/>
    </location>
</feature>
<gene>
    <name evidence="2" type="ORF">NYP16_02860</name>
</gene>
<sequence length="497" mass="55549">MLKTIITHEIRLLMKSPATIFMLGLLIAAMIFGAWNGYRAVERQSVSATTAIAEELTTKDKVRNELIAYETFTAERGLPRLFAPVNHAKPRPGEAPQGTNAGAVGGELIREVAVLPPTGLSAFATGQMDLQRNYTLVDMKNKFNMSDNFEIENPFNLMVGTFDIAFVILFILPVFIIALTYDMLSGEKESGTLALAMTQPISLRTFMAAKLISRAMILMLVIVIMGLGAVWLTAGELGMLSLGDTWLRFGLWLGVVSLYSLFWFSLGVLVSAFNKNSETNATILAASWLILVVVVPALVNLAATTIYPAPSRMDLKVAQREASSDAEKSESSTTKAYYTDHVEMVSNQEAETYLTVFLARQEALEKAVEPVFDNFRKQQERQEGLVSWFQYFSPAIVTQLTLNEISGASTDRYNAYMDKVYAFHATWRKYFTPRYLRQEVLSSSEYDSFPKFSFPHENTALVWQRTAASFAGLLLIVMAVTFYAFSRLRRFGVRENP</sequence>
<dbReference type="PANTHER" id="PTHR43471">
    <property type="entry name" value="ABC TRANSPORTER PERMEASE"/>
    <property type="match status" value="1"/>
</dbReference>
<dbReference type="GO" id="GO:0005886">
    <property type="term" value="C:plasma membrane"/>
    <property type="evidence" value="ECO:0007669"/>
    <property type="project" value="UniProtKB-SubCell"/>
</dbReference>
<dbReference type="AlphaFoldDB" id="A0A9X3TWB8"/>
<evidence type="ECO:0000256" key="1">
    <source>
        <dbReference type="SAM" id="Phobius"/>
    </source>
</evidence>
<reference evidence="2" key="1">
    <citation type="submission" date="2022-08" db="EMBL/GenBank/DDBJ databases">
        <authorList>
            <person name="Vandamme P."/>
            <person name="Hettiarachchi A."/>
            <person name="Peeters C."/>
            <person name="Cnockaert M."/>
            <person name="Carlier A."/>
        </authorList>
    </citation>
    <scope>NUCLEOTIDE SEQUENCE</scope>
    <source>
        <strain evidence="2">LMG 31809</strain>
    </source>
</reference>
<feature type="transmembrane region" description="Helical" evidence="1">
    <location>
        <begin position="155"/>
        <end position="181"/>
    </location>
</feature>
<evidence type="ECO:0000313" key="2">
    <source>
        <dbReference type="EMBL" id="MDA5192899.1"/>
    </source>
</evidence>
<feature type="transmembrane region" description="Helical" evidence="1">
    <location>
        <begin position="285"/>
        <end position="307"/>
    </location>
</feature>
<evidence type="ECO:0000313" key="3">
    <source>
        <dbReference type="Proteomes" id="UP001141619"/>
    </source>
</evidence>
<dbReference type="RefSeq" id="WP_274942600.1">
    <property type="nucleotide sequence ID" value="NZ_JANWOI010000001.1"/>
</dbReference>